<keyword evidence="1" id="KW-1133">Transmembrane helix</keyword>
<dbReference type="InterPro" id="IPR015797">
    <property type="entry name" value="NUDIX_hydrolase-like_dom_sf"/>
</dbReference>
<organism evidence="3 4">
    <name type="scientific">Coprococcus ammoniilyticus</name>
    <dbReference type="NCBI Taxonomy" id="2981785"/>
    <lineage>
        <taxon>Bacteria</taxon>
        <taxon>Bacillati</taxon>
        <taxon>Bacillota</taxon>
        <taxon>Clostridia</taxon>
        <taxon>Lachnospirales</taxon>
        <taxon>Lachnospiraceae</taxon>
        <taxon>Coprococcus</taxon>
    </lineage>
</organism>
<sequence>MKDKRKPQTRKNVYLFELDSVRKTDEEIEVAQNALLDEIVLNGNVVVMTYNQLVDSRGFFSLLCNEKYEEKLIRLFEMGAIRISRFGDVRTVSQYLLNSVDADKEFIYSAIPIKYSQKRLLALMKRCLTYSDLSELNEYTKDNLDDQEKDKLEDLFVEVINGEEQPVDYLSEKDRDYQLGKYQEILKNLRGLLSTVLRISMLPDIYLDPRNESEYKELKFVNFMAAVLAFYDLPDDKMINVDAEAFRCSLGILGELEAWKNKNNNRSVYIREIKKAWQTAPERIADELSYQYAEVIVDLCYNYACENSICNISKHYNVDELWRESGDKSSFRVDFFGRFAKTWRNGAGAKDRFLTDETNKFEPFTDKDDQLYKQLDRVVRLVEYIDYSQAGRADETNDQVVYRYEYKDEEQRRQNKRNIIGKIAHGFGMAALCIIVACGIELVFNKLQSMMEGIISFNTALLSVIETIVWLFVTEMLSTIISLKFPRLLPLSDALAKIRESVVDGWRICRRKFTAYSCSNKVQTEQTEPYNIGKTIPYICPAELKKYRAFRKSEPEPKKYFAESSIYPIANVEDSDLTAQLIRQEELFHRKYGLVYQSKYNTMIVDPIEGENGIFPYERVLPTGKNGVVIIARYKGTFVLLKQYRHAIRRMQYAFPRGFAEEDDKTPADNAIRELQEEIHAVITKLPVFLGRIVADSGLTGGCAYVYSVDIDSLELVEDHEGIVAIEQLSDRELTSWINEGKIDDGFTLGAYALYKCEASETENKHS</sequence>
<evidence type="ECO:0000256" key="1">
    <source>
        <dbReference type="SAM" id="Phobius"/>
    </source>
</evidence>
<gene>
    <name evidence="3" type="ORF">AAAT04_09230</name>
</gene>
<evidence type="ECO:0000259" key="2">
    <source>
        <dbReference type="PROSITE" id="PS51462"/>
    </source>
</evidence>
<keyword evidence="4" id="KW-1185">Reference proteome</keyword>
<evidence type="ECO:0000313" key="3">
    <source>
        <dbReference type="EMBL" id="MEQ2454217.1"/>
    </source>
</evidence>
<reference evidence="3 4" key="1">
    <citation type="submission" date="2024-04" db="EMBL/GenBank/DDBJ databases">
        <title>Human intestinal bacterial collection.</title>
        <authorList>
            <person name="Pauvert C."/>
            <person name="Hitch T.C.A."/>
            <person name="Clavel T."/>
        </authorList>
    </citation>
    <scope>NUCLEOTIDE SEQUENCE [LARGE SCALE GENOMIC DNA]</scope>
    <source>
        <strain evidence="3 4">CLA-AA-H141</strain>
    </source>
</reference>
<dbReference type="CDD" id="cd03424">
    <property type="entry name" value="NUDIX_ADPRase_Nudt5_UGPPase_Nudt14"/>
    <property type="match status" value="1"/>
</dbReference>
<comment type="caution">
    <text evidence="3">The sequence shown here is derived from an EMBL/GenBank/DDBJ whole genome shotgun (WGS) entry which is preliminary data.</text>
</comment>
<keyword evidence="1" id="KW-0812">Transmembrane</keyword>
<feature type="transmembrane region" description="Helical" evidence="1">
    <location>
        <begin position="450"/>
        <end position="473"/>
    </location>
</feature>
<dbReference type="RefSeq" id="WP_349116040.1">
    <property type="nucleotide sequence ID" value="NZ_JBBNFM010000005.1"/>
</dbReference>
<feature type="domain" description="Nudix hydrolase" evidence="2">
    <location>
        <begin position="622"/>
        <end position="751"/>
    </location>
</feature>
<dbReference type="Pfam" id="PF00293">
    <property type="entry name" value="NUDIX"/>
    <property type="match status" value="1"/>
</dbReference>
<dbReference type="PROSITE" id="PS51462">
    <property type="entry name" value="NUDIX"/>
    <property type="match status" value="1"/>
</dbReference>
<dbReference type="GO" id="GO:0016787">
    <property type="term" value="F:hydrolase activity"/>
    <property type="evidence" value="ECO:0007669"/>
    <property type="project" value="UniProtKB-KW"/>
</dbReference>
<keyword evidence="1" id="KW-0472">Membrane</keyword>
<name>A0ABV1EI03_9FIRM</name>
<dbReference type="EC" id="3.6.-.-" evidence="3"/>
<evidence type="ECO:0000313" key="4">
    <source>
        <dbReference type="Proteomes" id="UP001482186"/>
    </source>
</evidence>
<keyword evidence="3" id="KW-0378">Hydrolase</keyword>
<dbReference type="Proteomes" id="UP001482186">
    <property type="component" value="Unassembled WGS sequence"/>
</dbReference>
<proteinExistence type="predicted"/>
<protein>
    <submittedName>
        <fullName evidence="3">NUDIX hydrolase</fullName>
        <ecNumber evidence="3">3.6.-.-</ecNumber>
    </submittedName>
</protein>
<dbReference type="SUPFAM" id="SSF55811">
    <property type="entry name" value="Nudix"/>
    <property type="match status" value="1"/>
</dbReference>
<dbReference type="EMBL" id="JBBNFM010000005">
    <property type="protein sequence ID" value="MEQ2454217.1"/>
    <property type="molecule type" value="Genomic_DNA"/>
</dbReference>
<dbReference type="InterPro" id="IPR000086">
    <property type="entry name" value="NUDIX_hydrolase_dom"/>
</dbReference>
<accession>A0ABV1EI03</accession>
<feature type="transmembrane region" description="Helical" evidence="1">
    <location>
        <begin position="423"/>
        <end position="444"/>
    </location>
</feature>
<dbReference type="Gene3D" id="3.90.79.10">
    <property type="entry name" value="Nucleoside Triphosphate Pyrophosphohydrolase"/>
    <property type="match status" value="1"/>
</dbReference>